<dbReference type="NCBIfam" id="TIGR00043">
    <property type="entry name" value="rRNA maturation RNase YbeY"/>
    <property type="match status" value="1"/>
</dbReference>
<evidence type="ECO:0000256" key="3">
    <source>
        <dbReference type="ARBA" id="ARBA00022723"/>
    </source>
</evidence>
<comment type="function">
    <text evidence="7">Single strand-specific metallo-endoribonuclease involved in late-stage 70S ribosome quality control and in maturation of the 3' terminus of the 16S rRNA.</text>
</comment>
<organism evidence="8 9">
    <name type="scientific">Candidatus Dojkabacteria bacterium</name>
    <dbReference type="NCBI Taxonomy" id="2099670"/>
    <lineage>
        <taxon>Bacteria</taxon>
        <taxon>Candidatus Dojkabacteria</taxon>
    </lineage>
</organism>
<evidence type="ECO:0000256" key="7">
    <source>
        <dbReference type="HAMAP-Rule" id="MF_00009"/>
    </source>
</evidence>
<dbReference type="InterPro" id="IPR002036">
    <property type="entry name" value="YbeY"/>
</dbReference>
<feature type="binding site" evidence="7">
    <location>
        <position position="136"/>
    </location>
    <ligand>
        <name>Zn(2+)</name>
        <dbReference type="ChEBI" id="CHEBI:29105"/>
        <note>catalytic</note>
    </ligand>
</feature>
<dbReference type="HAMAP" id="MF_00009">
    <property type="entry name" value="Endoribonucl_YbeY"/>
    <property type="match status" value="1"/>
</dbReference>
<evidence type="ECO:0000313" key="8">
    <source>
        <dbReference type="EMBL" id="MCA9376360.1"/>
    </source>
</evidence>
<dbReference type="GO" id="GO:0005737">
    <property type="term" value="C:cytoplasm"/>
    <property type="evidence" value="ECO:0007669"/>
    <property type="project" value="UniProtKB-SubCell"/>
</dbReference>
<keyword evidence="7" id="KW-0690">Ribosome biogenesis</keyword>
<dbReference type="Gene3D" id="3.40.390.30">
    <property type="entry name" value="Metalloproteases ('zincins'), catalytic domain"/>
    <property type="match status" value="1"/>
</dbReference>
<evidence type="ECO:0000256" key="5">
    <source>
        <dbReference type="ARBA" id="ARBA00022801"/>
    </source>
</evidence>
<sequence length="171" mass="19655">MKKGQPKIVLFGVRSLPPNIQEHTLLQNIEKMIDLISAEIKLVVDVIEVSFVDEEAITEINYETRDISSSTDVLSFEAGKLDREKIAEVYVCYPVIEAKVSEVVHDVTDEEFLEVVVKELIRMLIHGLLHTNGYDHSTELEYGYEDDNPEAMFIEQERILKIILKTYQKSN</sequence>
<dbReference type="InterPro" id="IPR023091">
    <property type="entry name" value="MetalPrtase_cat_dom_sf_prd"/>
</dbReference>
<proteinExistence type="inferred from homology"/>
<evidence type="ECO:0000313" key="9">
    <source>
        <dbReference type="Proteomes" id="UP000741282"/>
    </source>
</evidence>
<dbReference type="EC" id="3.1.-.-" evidence="7"/>
<keyword evidence="4 7" id="KW-0255">Endonuclease</keyword>
<comment type="caution">
    <text evidence="8">The sequence shown here is derived from an EMBL/GenBank/DDBJ whole genome shotgun (WGS) entry which is preliminary data.</text>
</comment>
<feature type="binding site" evidence="7">
    <location>
        <position position="130"/>
    </location>
    <ligand>
        <name>Zn(2+)</name>
        <dbReference type="ChEBI" id="CHEBI:29105"/>
        <note>catalytic</note>
    </ligand>
</feature>
<keyword evidence="7" id="KW-0963">Cytoplasm</keyword>
<dbReference type="SUPFAM" id="SSF55486">
    <property type="entry name" value="Metalloproteases ('zincins'), catalytic domain"/>
    <property type="match status" value="1"/>
</dbReference>
<keyword evidence="6 7" id="KW-0862">Zinc</keyword>
<accession>A0A955HZQ3</accession>
<evidence type="ECO:0000256" key="4">
    <source>
        <dbReference type="ARBA" id="ARBA00022759"/>
    </source>
</evidence>
<evidence type="ECO:0000256" key="6">
    <source>
        <dbReference type="ARBA" id="ARBA00022833"/>
    </source>
</evidence>
<reference evidence="8" key="2">
    <citation type="journal article" date="2021" name="Microbiome">
        <title>Successional dynamics and alternative stable states in a saline activated sludge microbial community over 9 years.</title>
        <authorList>
            <person name="Wang Y."/>
            <person name="Ye J."/>
            <person name="Ju F."/>
            <person name="Liu L."/>
            <person name="Boyd J.A."/>
            <person name="Deng Y."/>
            <person name="Parks D.H."/>
            <person name="Jiang X."/>
            <person name="Yin X."/>
            <person name="Woodcroft B.J."/>
            <person name="Tyson G.W."/>
            <person name="Hugenholtz P."/>
            <person name="Polz M.F."/>
            <person name="Zhang T."/>
        </authorList>
    </citation>
    <scope>NUCLEOTIDE SEQUENCE</scope>
    <source>
        <strain evidence="8">HKST-UBA17</strain>
    </source>
</reference>
<dbReference type="GO" id="GO:0008270">
    <property type="term" value="F:zinc ion binding"/>
    <property type="evidence" value="ECO:0007669"/>
    <property type="project" value="UniProtKB-UniRule"/>
</dbReference>
<protein>
    <recommendedName>
        <fullName evidence="7">Endoribonuclease YbeY</fullName>
        <ecNumber evidence="7">3.1.-.-</ecNumber>
    </recommendedName>
</protein>
<keyword evidence="5 7" id="KW-0378">Hydrolase</keyword>
<gene>
    <name evidence="7 8" type="primary">ybeY</name>
    <name evidence="8" type="ORF">KC685_00380</name>
</gene>
<dbReference type="AlphaFoldDB" id="A0A955HZQ3"/>
<dbReference type="GO" id="GO:0006364">
    <property type="term" value="P:rRNA processing"/>
    <property type="evidence" value="ECO:0007669"/>
    <property type="project" value="UniProtKB-UniRule"/>
</dbReference>
<comment type="similarity">
    <text evidence="1 7">Belongs to the endoribonuclease YbeY family.</text>
</comment>
<dbReference type="EMBL" id="JAGQLN010000001">
    <property type="protein sequence ID" value="MCA9376360.1"/>
    <property type="molecule type" value="Genomic_DNA"/>
</dbReference>
<feature type="binding site" evidence="7">
    <location>
        <position position="126"/>
    </location>
    <ligand>
        <name>Zn(2+)</name>
        <dbReference type="ChEBI" id="CHEBI:29105"/>
        <note>catalytic</note>
    </ligand>
</feature>
<name>A0A955HZQ3_9BACT</name>
<keyword evidence="7" id="KW-0698">rRNA processing</keyword>
<dbReference type="Proteomes" id="UP000741282">
    <property type="component" value="Unassembled WGS sequence"/>
</dbReference>
<comment type="cofactor">
    <cofactor evidence="7">
        <name>Zn(2+)</name>
        <dbReference type="ChEBI" id="CHEBI:29105"/>
    </cofactor>
    <text evidence="7">Binds 1 zinc ion.</text>
</comment>
<evidence type="ECO:0000256" key="2">
    <source>
        <dbReference type="ARBA" id="ARBA00022722"/>
    </source>
</evidence>
<reference evidence="8" key="1">
    <citation type="submission" date="2020-04" db="EMBL/GenBank/DDBJ databases">
        <authorList>
            <person name="Zhang T."/>
        </authorList>
    </citation>
    <scope>NUCLEOTIDE SEQUENCE</scope>
    <source>
        <strain evidence="8">HKST-UBA17</strain>
    </source>
</reference>
<evidence type="ECO:0000256" key="1">
    <source>
        <dbReference type="ARBA" id="ARBA00010875"/>
    </source>
</evidence>
<comment type="subcellular location">
    <subcellularLocation>
        <location evidence="7">Cytoplasm</location>
    </subcellularLocation>
</comment>
<keyword evidence="2 7" id="KW-0540">Nuclease</keyword>
<dbReference type="GO" id="GO:0004222">
    <property type="term" value="F:metalloendopeptidase activity"/>
    <property type="evidence" value="ECO:0007669"/>
    <property type="project" value="InterPro"/>
</dbReference>
<dbReference type="Pfam" id="PF02130">
    <property type="entry name" value="YbeY"/>
    <property type="match status" value="1"/>
</dbReference>
<dbReference type="GO" id="GO:0004521">
    <property type="term" value="F:RNA endonuclease activity"/>
    <property type="evidence" value="ECO:0007669"/>
    <property type="project" value="UniProtKB-UniRule"/>
</dbReference>
<keyword evidence="3 7" id="KW-0479">Metal-binding</keyword>